<evidence type="ECO:0000313" key="2">
    <source>
        <dbReference type="Proteomes" id="UP000182985"/>
    </source>
</evidence>
<sequence length="87" mass="10241">MKTINQFSVERAIEAGAVKEVTVYRVHDKRWYFTFDAKDPKTGQVTTYSLETQRGSLRCWADPRKLFDFLRERGIFVGRFNLSEDDT</sequence>
<comment type="caution">
    <text evidence="1">The sequence shown here is derived from an EMBL/GenBank/DDBJ whole genome shotgun (WGS) entry which is preliminary data.</text>
</comment>
<keyword evidence="2" id="KW-1185">Reference proteome</keyword>
<evidence type="ECO:0000313" key="1">
    <source>
        <dbReference type="EMBL" id="OIS90308.1"/>
    </source>
</evidence>
<dbReference type="Proteomes" id="UP000182985">
    <property type="component" value="Unassembled WGS sequence"/>
</dbReference>
<reference evidence="1 2" key="1">
    <citation type="submission" date="2016-10" db="EMBL/GenBank/DDBJ databases">
        <title>The Draft Genome Sequence of the Potato Rhizosphere Bacteria Ochrobactrum sp. IPA7.2.</title>
        <authorList>
            <person name="Gogoleva N.E."/>
            <person name="Khlopko Y.A."/>
            <person name="Burygin G.L."/>
            <person name="Plotnikov A.O."/>
        </authorList>
    </citation>
    <scope>NUCLEOTIDE SEQUENCE [LARGE SCALE GENOMIC DNA]</scope>
    <source>
        <strain evidence="1 2">IPA7.2</strain>
    </source>
</reference>
<protein>
    <submittedName>
        <fullName evidence="1">KorA protein</fullName>
    </submittedName>
</protein>
<dbReference type="EMBL" id="MOEC01000061">
    <property type="protein sequence ID" value="OIS90308.1"/>
    <property type="molecule type" value="Genomic_DNA"/>
</dbReference>
<dbReference type="AlphaFoldDB" id="A0A1J6HB20"/>
<dbReference type="OrthoDB" id="7923566at2"/>
<gene>
    <name evidence="1" type="ORF">BLA27_27460</name>
</gene>
<organism evidence="1 2">
    <name type="scientific">Brucella cytisi</name>
    <dbReference type="NCBI Taxonomy" id="407152"/>
    <lineage>
        <taxon>Bacteria</taxon>
        <taxon>Pseudomonadati</taxon>
        <taxon>Pseudomonadota</taxon>
        <taxon>Alphaproteobacteria</taxon>
        <taxon>Hyphomicrobiales</taxon>
        <taxon>Brucellaceae</taxon>
        <taxon>Brucella/Ochrobactrum group</taxon>
        <taxon>Brucella</taxon>
    </lineage>
</organism>
<accession>A0A1J6HB20</accession>
<name>A0A1J6HB20_9HYPH</name>
<dbReference type="NCBIfam" id="NF041289">
    <property type="entry name" value="KorA"/>
    <property type="match status" value="1"/>
</dbReference>
<proteinExistence type="predicted"/>
<dbReference type="RefSeq" id="WP_071634522.1">
    <property type="nucleotide sequence ID" value="NZ_MOEC01000061.1"/>
</dbReference>